<evidence type="ECO:0000313" key="2">
    <source>
        <dbReference type="Proteomes" id="UP000234560"/>
    </source>
</evidence>
<name>A0AAF0YU37_9CORY</name>
<dbReference type="InterPro" id="IPR021739">
    <property type="entry name" value="SaV-like"/>
</dbReference>
<dbReference type="KEGG" id="cpyr:CYJ47_06530"/>
<evidence type="ECO:0000313" key="1">
    <source>
        <dbReference type="EMBL" id="WOT03404.1"/>
    </source>
</evidence>
<gene>
    <name evidence="1" type="ORF">CYJ47_06530</name>
</gene>
<protein>
    <submittedName>
        <fullName evidence="1">DUF3310 domain-containing protein</fullName>
    </submittedName>
</protein>
<dbReference type="Proteomes" id="UP000234560">
    <property type="component" value="Chromosome"/>
</dbReference>
<organism evidence="1 2">
    <name type="scientific">Corynebacterium pyruviciproducens</name>
    <dbReference type="NCBI Taxonomy" id="598660"/>
    <lineage>
        <taxon>Bacteria</taxon>
        <taxon>Bacillati</taxon>
        <taxon>Actinomycetota</taxon>
        <taxon>Actinomycetes</taxon>
        <taxon>Mycobacteriales</taxon>
        <taxon>Corynebacteriaceae</taxon>
        <taxon>Corynebacterium</taxon>
    </lineage>
</organism>
<sequence length="142" mass="16662">MNKVNHPSHYKSNGLEAIDVIEAFFYESFNLGNAFKYMARAGRKNDYVEDLQKAVWYLEREIDNNTAYIITEFGKLYYKLSEYGIYVEKGDYIAFTDKYGGIWTFNFEEEVFKSAYGDAVKTVDETPEYNEEDWVINPALPF</sequence>
<dbReference type="AlphaFoldDB" id="A0AAF0YU37"/>
<reference evidence="1" key="2">
    <citation type="submission" date="2023-10" db="EMBL/GenBank/DDBJ databases">
        <authorList>
            <person name="Choi B."/>
        </authorList>
    </citation>
    <scope>NUCLEOTIDE SEQUENCE</scope>
    <source>
        <strain evidence="1">UMB0763</strain>
    </source>
</reference>
<dbReference type="EMBL" id="CP136958">
    <property type="protein sequence ID" value="WOT03404.1"/>
    <property type="molecule type" value="Genomic_DNA"/>
</dbReference>
<accession>A0AAF0YU37</accession>
<reference evidence="1" key="1">
    <citation type="submission" date="2017-12" db="EMBL/GenBank/DDBJ databases">
        <authorList>
            <person name="Thomas-White K."/>
            <person name="Wolfe A.J."/>
        </authorList>
    </citation>
    <scope>NUCLEOTIDE SEQUENCE</scope>
    <source>
        <strain evidence="1">UMB0763</strain>
    </source>
</reference>
<dbReference type="RefSeq" id="WP_101678961.1">
    <property type="nucleotide sequence ID" value="NZ_CP136958.1"/>
</dbReference>
<proteinExistence type="predicted"/>
<dbReference type="Pfam" id="PF11753">
    <property type="entry name" value="DUF3310"/>
    <property type="match status" value="1"/>
</dbReference>